<sequence>MSASRAHLIFSSNTNVGKTLLSAGLCRYRTHHLGLPTTYLKPLQCGVPWDEDLIKLYSNPKHLHSKTLASFDPYPCSPHLASILSGQDTNTYKTDSETLTDLKSSISSTPNHQTYIETAGGVYSPPLAFPSPSPSPPPPPNYVTYKSTSLIYTLQSHTYSSLNLPTILVGDSKLGGLSTTLTSLESLINSNHVIEYIVFIGSDKSYDLVSNAETVSEYIKMKGLDVKVIELPSPPELYDNKVEGDLWEYFDSENFISQISKIK</sequence>
<keyword evidence="2" id="KW-1185">Reference proteome</keyword>
<proteinExistence type="predicted"/>
<comment type="caution">
    <text evidence="1">The sequence shown here is derived from an EMBL/GenBank/DDBJ whole genome shotgun (WGS) entry which is preliminary data.</text>
</comment>
<evidence type="ECO:0000313" key="1">
    <source>
        <dbReference type="EMBL" id="GMI13245.1"/>
    </source>
</evidence>
<protein>
    <recommendedName>
        <fullName evidence="3">Dethiobiotin synthase</fullName>
    </recommendedName>
</protein>
<dbReference type="AlphaFoldDB" id="A0A9W7FJK4"/>
<gene>
    <name evidence="1" type="ORF">TrVE_jg12567</name>
</gene>
<dbReference type="CDD" id="cd03109">
    <property type="entry name" value="DTBS"/>
    <property type="match status" value="1"/>
</dbReference>
<evidence type="ECO:0008006" key="3">
    <source>
        <dbReference type="Google" id="ProtNLM"/>
    </source>
</evidence>
<dbReference type="Gene3D" id="3.40.50.300">
    <property type="entry name" value="P-loop containing nucleotide triphosphate hydrolases"/>
    <property type="match status" value="1"/>
</dbReference>
<evidence type="ECO:0000313" key="2">
    <source>
        <dbReference type="Proteomes" id="UP001165160"/>
    </source>
</evidence>
<dbReference type="SUPFAM" id="SSF52540">
    <property type="entry name" value="P-loop containing nucleoside triphosphate hydrolases"/>
    <property type="match status" value="1"/>
</dbReference>
<dbReference type="GO" id="GO:0005524">
    <property type="term" value="F:ATP binding"/>
    <property type="evidence" value="ECO:0007669"/>
    <property type="project" value="InterPro"/>
</dbReference>
<dbReference type="GO" id="GO:0009102">
    <property type="term" value="P:biotin biosynthetic process"/>
    <property type="evidence" value="ECO:0007669"/>
    <property type="project" value="InterPro"/>
</dbReference>
<dbReference type="GO" id="GO:0005829">
    <property type="term" value="C:cytosol"/>
    <property type="evidence" value="ECO:0007669"/>
    <property type="project" value="TreeGrafter"/>
</dbReference>
<dbReference type="PANTHER" id="PTHR43210">
    <property type="entry name" value="DETHIOBIOTIN SYNTHETASE"/>
    <property type="match status" value="1"/>
</dbReference>
<accession>A0A9W7FJK4</accession>
<dbReference type="PANTHER" id="PTHR43210:SF5">
    <property type="entry name" value="DETHIOBIOTIN SYNTHETASE"/>
    <property type="match status" value="1"/>
</dbReference>
<dbReference type="InterPro" id="IPR027417">
    <property type="entry name" value="P-loop_NTPase"/>
</dbReference>
<dbReference type="Proteomes" id="UP001165160">
    <property type="component" value="Unassembled WGS sequence"/>
</dbReference>
<name>A0A9W7FJK4_9STRA</name>
<dbReference type="InterPro" id="IPR004472">
    <property type="entry name" value="DTB_synth_BioD"/>
</dbReference>
<dbReference type="GO" id="GO:0000287">
    <property type="term" value="F:magnesium ion binding"/>
    <property type="evidence" value="ECO:0007669"/>
    <property type="project" value="InterPro"/>
</dbReference>
<organism evidence="1 2">
    <name type="scientific">Triparma verrucosa</name>
    <dbReference type="NCBI Taxonomy" id="1606542"/>
    <lineage>
        <taxon>Eukaryota</taxon>
        <taxon>Sar</taxon>
        <taxon>Stramenopiles</taxon>
        <taxon>Ochrophyta</taxon>
        <taxon>Bolidophyceae</taxon>
        <taxon>Parmales</taxon>
        <taxon>Triparmaceae</taxon>
        <taxon>Triparma</taxon>
    </lineage>
</organism>
<reference evidence="2" key="1">
    <citation type="journal article" date="2023" name="Commun. Biol.">
        <title>Genome analysis of Parmales, the sister group of diatoms, reveals the evolutionary specialization of diatoms from phago-mixotrophs to photoautotrophs.</title>
        <authorList>
            <person name="Ban H."/>
            <person name="Sato S."/>
            <person name="Yoshikawa S."/>
            <person name="Yamada K."/>
            <person name="Nakamura Y."/>
            <person name="Ichinomiya M."/>
            <person name="Sato N."/>
            <person name="Blanc-Mathieu R."/>
            <person name="Endo H."/>
            <person name="Kuwata A."/>
            <person name="Ogata H."/>
        </authorList>
    </citation>
    <scope>NUCLEOTIDE SEQUENCE [LARGE SCALE GENOMIC DNA]</scope>
    <source>
        <strain evidence="2">NIES 3699</strain>
    </source>
</reference>
<dbReference type="GO" id="GO:0004141">
    <property type="term" value="F:dethiobiotin synthase activity"/>
    <property type="evidence" value="ECO:0007669"/>
    <property type="project" value="InterPro"/>
</dbReference>
<dbReference type="EMBL" id="BRXX01000462">
    <property type="protein sequence ID" value="GMI13245.1"/>
    <property type="molecule type" value="Genomic_DNA"/>
</dbReference>